<feature type="compositionally biased region" description="Low complexity" evidence="6">
    <location>
        <begin position="239"/>
        <end position="258"/>
    </location>
</feature>
<evidence type="ECO:0000256" key="6">
    <source>
        <dbReference type="SAM" id="MobiDB-lite"/>
    </source>
</evidence>
<comment type="subcellular location">
    <subcellularLocation>
        <location evidence="1">Nucleus</location>
    </subcellularLocation>
</comment>
<keyword evidence="4" id="KW-0804">Transcription</keyword>
<dbReference type="EMBL" id="JACMSC010000015">
    <property type="protein sequence ID" value="KAG6486542.1"/>
    <property type="molecule type" value="Genomic_DNA"/>
</dbReference>
<feature type="compositionally biased region" description="Low complexity" evidence="6">
    <location>
        <begin position="75"/>
        <end position="95"/>
    </location>
</feature>
<accession>A0A8J5KEA7</accession>
<feature type="compositionally biased region" description="Basic and acidic residues" evidence="6">
    <location>
        <begin position="60"/>
        <end position="74"/>
    </location>
</feature>
<evidence type="ECO:0000256" key="4">
    <source>
        <dbReference type="ARBA" id="ARBA00023163"/>
    </source>
</evidence>
<name>A0A8J5KEA7_ZINOF</name>
<feature type="region of interest" description="Disordered" evidence="6">
    <location>
        <begin position="219"/>
        <end position="263"/>
    </location>
</feature>
<evidence type="ECO:0000256" key="2">
    <source>
        <dbReference type="ARBA" id="ARBA00005389"/>
    </source>
</evidence>
<reference evidence="7 8" key="1">
    <citation type="submission" date="2020-08" db="EMBL/GenBank/DDBJ databases">
        <title>Plant Genome Project.</title>
        <authorList>
            <person name="Zhang R.-G."/>
        </authorList>
    </citation>
    <scope>NUCLEOTIDE SEQUENCE [LARGE SCALE GENOMIC DNA]</scope>
    <source>
        <tissue evidence="7">Rhizome</tissue>
    </source>
</reference>
<evidence type="ECO:0008006" key="9">
    <source>
        <dbReference type="Google" id="ProtNLM"/>
    </source>
</evidence>
<dbReference type="GO" id="GO:0016592">
    <property type="term" value="C:mediator complex"/>
    <property type="evidence" value="ECO:0007669"/>
    <property type="project" value="InterPro"/>
</dbReference>
<dbReference type="GO" id="GO:0045944">
    <property type="term" value="P:positive regulation of transcription by RNA polymerase II"/>
    <property type="evidence" value="ECO:0007669"/>
    <property type="project" value="TreeGrafter"/>
</dbReference>
<dbReference type="InterPro" id="IPR019145">
    <property type="entry name" value="Mediator_Med10"/>
</dbReference>
<protein>
    <recommendedName>
        <fullName evidence="9">Mediator complex subunit 10</fullName>
    </recommendedName>
</protein>
<dbReference type="PANTHER" id="PTHR13345">
    <property type="entry name" value="MEDIATOR OF RNA POLYMERASE II TRANSCRIPTION SUBUNIT 10"/>
    <property type="match status" value="1"/>
</dbReference>
<keyword evidence="5" id="KW-0539">Nucleus</keyword>
<evidence type="ECO:0000256" key="5">
    <source>
        <dbReference type="ARBA" id="ARBA00023242"/>
    </source>
</evidence>
<dbReference type="Proteomes" id="UP000734854">
    <property type="component" value="Unassembled WGS sequence"/>
</dbReference>
<comment type="similarity">
    <text evidence="2">Belongs to the Mediator complex subunit 10 family.</text>
</comment>
<evidence type="ECO:0000256" key="3">
    <source>
        <dbReference type="ARBA" id="ARBA00023015"/>
    </source>
</evidence>
<evidence type="ECO:0000313" key="8">
    <source>
        <dbReference type="Proteomes" id="UP000734854"/>
    </source>
</evidence>
<dbReference type="PANTHER" id="PTHR13345:SF14">
    <property type="entry name" value="MEDIATOR OF RNA POLYMERASE II TRANSCRIPTION SUBUNIT 10A-RELATED"/>
    <property type="match status" value="1"/>
</dbReference>
<feature type="region of interest" description="Disordered" evidence="6">
    <location>
        <begin position="48"/>
        <end position="95"/>
    </location>
</feature>
<evidence type="ECO:0000256" key="1">
    <source>
        <dbReference type="ARBA" id="ARBA00004123"/>
    </source>
</evidence>
<sequence>MGEKRNRSGFFACFVVVEDLECEAAAAGEDSNCLRRRSLRKIFSHLRKKASKSSSWRRSISSEKKSEEEDERRTGSLSSSASSLFTSSSSSSCSSSRVSTAALSSLSEPEEPAERRKQATIHLKPTCINDAATGAFVLVASLSATVFLGRLCAILCTSCLLFAVACQSSNGAAAGPWGVEGRKLSAAVLRRRGPVVEASGNRRVVSGCFSARNKLYRVTDSMDPSPQNSSSATGNGVLSTSASATPSPAPNPTSGAASDPAEEAKQNLNQVINSIDKTLGLLHQLYITVSSFSVASQLPLLQRLNALVAEFDAMQKMADKCNIQIPLEVVSLIDDGKNPDEFTKDVINNCVAKNQVTKGKSDAFKSLRKHLLEELDHAFPDEVDMYREIRTSAAVSQKLNPSESSLIFAKIQHFFCYSGHMITCASALMTHYGIWHKPEGYGYIQMLSKGNKTDHRLYIDSADTVLVSHGVH</sequence>
<dbReference type="AlphaFoldDB" id="A0A8J5KEA7"/>
<keyword evidence="3" id="KW-0805">Transcription regulation</keyword>
<organism evidence="7 8">
    <name type="scientific">Zingiber officinale</name>
    <name type="common">Ginger</name>
    <name type="synonym">Amomum zingiber</name>
    <dbReference type="NCBI Taxonomy" id="94328"/>
    <lineage>
        <taxon>Eukaryota</taxon>
        <taxon>Viridiplantae</taxon>
        <taxon>Streptophyta</taxon>
        <taxon>Embryophyta</taxon>
        <taxon>Tracheophyta</taxon>
        <taxon>Spermatophyta</taxon>
        <taxon>Magnoliopsida</taxon>
        <taxon>Liliopsida</taxon>
        <taxon>Zingiberales</taxon>
        <taxon>Zingiberaceae</taxon>
        <taxon>Zingiber</taxon>
    </lineage>
</organism>
<gene>
    <name evidence="7" type="ORF">ZIOFF_055118</name>
</gene>
<dbReference type="GO" id="GO:0003712">
    <property type="term" value="F:transcription coregulator activity"/>
    <property type="evidence" value="ECO:0007669"/>
    <property type="project" value="InterPro"/>
</dbReference>
<dbReference type="Pfam" id="PF09748">
    <property type="entry name" value="Med10"/>
    <property type="match status" value="1"/>
</dbReference>
<comment type="caution">
    <text evidence="7">The sequence shown here is derived from an EMBL/GenBank/DDBJ whole genome shotgun (WGS) entry which is preliminary data.</text>
</comment>
<feature type="compositionally biased region" description="Polar residues" evidence="6">
    <location>
        <begin position="222"/>
        <end position="238"/>
    </location>
</feature>
<keyword evidence="8" id="KW-1185">Reference proteome</keyword>
<evidence type="ECO:0000313" key="7">
    <source>
        <dbReference type="EMBL" id="KAG6486542.1"/>
    </source>
</evidence>
<proteinExistence type="inferred from homology"/>